<gene>
    <name evidence="8" type="ORF">A3B87_00195</name>
</gene>
<feature type="transmembrane region" description="Helical" evidence="6">
    <location>
        <begin position="384"/>
        <end position="406"/>
    </location>
</feature>
<evidence type="ECO:0000256" key="4">
    <source>
        <dbReference type="ARBA" id="ARBA00023136"/>
    </source>
</evidence>
<dbReference type="Gene3D" id="1.25.40.10">
    <property type="entry name" value="Tetratricopeptide repeat domain"/>
    <property type="match status" value="1"/>
</dbReference>
<keyword evidence="5" id="KW-0802">TPR repeat</keyword>
<feature type="transmembrane region" description="Helical" evidence="6">
    <location>
        <begin position="224"/>
        <end position="243"/>
    </location>
</feature>
<proteinExistence type="predicted"/>
<dbReference type="GO" id="GO:0016020">
    <property type="term" value="C:membrane"/>
    <property type="evidence" value="ECO:0007669"/>
    <property type="project" value="UniProtKB-SubCell"/>
</dbReference>
<feature type="repeat" description="TPR" evidence="5">
    <location>
        <begin position="592"/>
        <end position="625"/>
    </location>
</feature>
<dbReference type="InterPro" id="IPR007016">
    <property type="entry name" value="O-antigen_ligase-rel_domated"/>
</dbReference>
<comment type="subcellular location">
    <subcellularLocation>
        <location evidence="1">Membrane</location>
        <topology evidence="1">Multi-pass membrane protein</topology>
    </subcellularLocation>
</comment>
<feature type="transmembrane region" description="Helical" evidence="6">
    <location>
        <begin position="252"/>
        <end position="269"/>
    </location>
</feature>
<evidence type="ECO:0000259" key="7">
    <source>
        <dbReference type="Pfam" id="PF04932"/>
    </source>
</evidence>
<evidence type="ECO:0000256" key="1">
    <source>
        <dbReference type="ARBA" id="ARBA00004141"/>
    </source>
</evidence>
<feature type="transmembrane region" description="Helical" evidence="6">
    <location>
        <begin position="133"/>
        <end position="151"/>
    </location>
</feature>
<feature type="transmembrane region" description="Helical" evidence="6">
    <location>
        <begin position="176"/>
        <end position="195"/>
    </location>
</feature>
<comment type="caution">
    <text evidence="8">The sequence shown here is derived from an EMBL/GenBank/DDBJ whole genome shotgun (WGS) entry which is preliminary data.</text>
</comment>
<protein>
    <recommendedName>
        <fullName evidence="7">O-antigen ligase-related domain-containing protein</fullName>
    </recommendedName>
</protein>
<dbReference type="InterPro" id="IPR011990">
    <property type="entry name" value="TPR-like_helical_dom_sf"/>
</dbReference>
<dbReference type="EMBL" id="MFMW01000017">
    <property type="protein sequence ID" value="OGG87277.1"/>
    <property type="molecule type" value="Genomic_DNA"/>
</dbReference>
<sequence length="700" mass="79351">MTINQTLTTKILKYSLWGCLYLTLLMPLLVSSKFIFPFITLKTIYFRIIVEIAALLYLLLALSVASYRPKMNQLLWFILGFGAIVFLTSFTGVNPYRSLWGTIERGEGFLFIAHLIVFCFILSQTFKNRVEWLTFFTVSVVVSILVAFYALSQKYGAAWVIVNSAGERFASTLGNASYLGAYALGHFWLSVLLFWQRKELGWKIVFGLTALFEIYILFATQTRGAMVAFILILFCYFLIYFITLKNRKIKKIFLSGLVLIIAAIIFIFVNKNAVWMSHGPFQRLVSISSQTVTAESRLYASDSSWRAWQDRFLLGYGWENYNVAFNKYFHPEIYRDNGSQIWFDRAHNTIFDVAIATGIVGLVIYLGIYLAAFRILFALIRENYYYNFNLSLAAGAFLSAHFIQNIFVFDSLPTYIMLFSVFAFVAFLASEKKQAALAAPVPKPLNLYTLVIGLFVLLVLISNLNLKPAQANLKGITGLKEIYAGHFSSAIQNFDQAIRMNTYQTSELRQKLADGVLAHNNKDYVPDEAAIKRNFEYAFQAINDNIKAAPNDVQNYIYLMVLYNAASYLDANYAQQAIIYGNQAIALSPTRQQIYFELGRAKINQGNVAAGTKDFQSAVALFPKNLDAHWNLLTAYIISKQDQLAVDEYKRMLALGLSEDSGTLERAIKLFAGMRTSSAVVNLYQRLLKLNSNNAEQHPL</sequence>
<feature type="transmembrane region" description="Helical" evidence="6">
    <location>
        <begin position="412"/>
        <end position="429"/>
    </location>
</feature>
<dbReference type="InterPro" id="IPR051533">
    <property type="entry name" value="WaaL-like"/>
</dbReference>
<feature type="transmembrane region" description="Helical" evidence="6">
    <location>
        <begin position="353"/>
        <end position="377"/>
    </location>
</feature>
<dbReference type="SUPFAM" id="SSF48452">
    <property type="entry name" value="TPR-like"/>
    <property type="match status" value="1"/>
</dbReference>
<evidence type="ECO:0000256" key="2">
    <source>
        <dbReference type="ARBA" id="ARBA00022692"/>
    </source>
</evidence>
<feature type="transmembrane region" description="Helical" evidence="6">
    <location>
        <begin position="12"/>
        <end position="32"/>
    </location>
</feature>
<feature type="domain" description="O-antigen ligase-related" evidence="7">
    <location>
        <begin position="210"/>
        <end position="366"/>
    </location>
</feature>
<feature type="transmembrane region" description="Helical" evidence="6">
    <location>
        <begin position="445"/>
        <end position="464"/>
    </location>
</feature>
<dbReference type="AlphaFoldDB" id="A0A1F6FN43"/>
<accession>A0A1F6FN43</accession>
<name>A0A1F6FN43_9BACT</name>
<feature type="transmembrane region" description="Helical" evidence="6">
    <location>
        <begin position="74"/>
        <end position="96"/>
    </location>
</feature>
<evidence type="ECO:0000256" key="6">
    <source>
        <dbReference type="SAM" id="Phobius"/>
    </source>
</evidence>
<dbReference type="STRING" id="1798561.A3B87_00195"/>
<dbReference type="InterPro" id="IPR019734">
    <property type="entry name" value="TPR_rpt"/>
</dbReference>
<dbReference type="PROSITE" id="PS50005">
    <property type="entry name" value="TPR"/>
    <property type="match status" value="1"/>
</dbReference>
<evidence type="ECO:0000313" key="9">
    <source>
        <dbReference type="Proteomes" id="UP000179136"/>
    </source>
</evidence>
<dbReference type="PANTHER" id="PTHR37422:SF17">
    <property type="entry name" value="O-ANTIGEN LIGASE"/>
    <property type="match status" value="1"/>
</dbReference>
<feature type="transmembrane region" description="Helical" evidence="6">
    <location>
        <begin position="44"/>
        <end position="62"/>
    </location>
</feature>
<dbReference type="Proteomes" id="UP000179136">
    <property type="component" value="Unassembled WGS sequence"/>
</dbReference>
<feature type="transmembrane region" description="Helical" evidence="6">
    <location>
        <begin position="108"/>
        <end position="126"/>
    </location>
</feature>
<keyword evidence="3 6" id="KW-1133">Transmembrane helix</keyword>
<dbReference type="PANTHER" id="PTHR37422">
    <property type="entry name" value="TEICHURONIC ACID BIOSYNTHESIS PROTEIN TUAE"/>
    <property type="match status" value="1"/>
</dbReference>
<keyword evidence="2 6" id="KW-0812">Transmembrane</keyword>
<evidence type="ECO:0000256" key="5">
    <source>
        <dbReference type="PROSITE-ProRule" id="PRU00339"/>
    </source>
</evidence>
<feature type="transmembrane region" description="Helical" evidence="6">
    <location>
        <begin position="200"/>
        <end position="218"/>
    </location>
</feature>
<dbReference type="Pfam" id="PF04932">
    <property type="entry name" value="Wzy_C"/>
    <property type="match status" value="1"/>
</dbReference>
<evidence type="ECO:0000256" key="3">
    <source>
        <dbReference type="ARBA" id="ARBA00022989"/>
    </source>
</evidence>
<evidence type="ECO:0000313" key="8">
    <source>
        <dbReference type="EMBL" id="OGG87277.1"/>
    </source>
</evidence>
<keyword evidence="4 6" id="KW-0472">Membrane</keyword>
<reference evidence="8 9" key="1">
    <citation type="journal article" date="2016" name="Nat. Commun.">
        <title>Thousands of microbial genomes shed light on interconnected biogeochemical processes in an aquifer system.</title>
        <authorList>
            <person name="Anantharaman K."/>
            <person name="Brown C.T."/>
            <person name="Hug L.A."/>
            <person name="Sharon I."/>
            <person name="Castelle C.J."/>
            <person name="Probst A.J."/>
            <person name="Thomas B.C."/>
            <person name="Singh A."/>
            <person name="Wilkins M.J."/>
            <person name="Karaoz U."/>
            <person name="Brodie E.L."/>
            <person name="Williams K.H."/>
            <person name="Hubbard S.S."/>
            <person name="Banfield J.F."/>
        </authorList>
    </citation>
    <scope>NUCLEOTIDE SEQUENCE [LARGE SCALE GENOMIC DNA]</scope>
</reference>
<organism evidence="8 9">
    <name type="scientific">Candidatus Kuenenbacteria bacterium RIFCSPHIGHO2_02_FULL_39_13</name>
    <dbReference type="NCBI Taxonomy" id="1798561"/>
    <lineage>
        <taxon>Bacteria</taxon>
        <taxon>Candidatus Kueneniibacteriota</taxon>
    </lineage>
</organism>